<evidence type="ECO:0000313" key="15">
    <source>
        <dbReference type="Proteomes" id="UP000502533"/>
    </source>
</evidence>
<dbReference type="PRINTS" id="PR01874">
    <property type="entry name" value="DNAREPAIRADA"/>
</dbReference>
<dbReference type="InterPro" id="IPR003593">
    <property type="entry name" value="AAA+_ATPase"/>
</dbReference>
<evidence type="ECO:0000256" key="7">
    <source>
        <dbReference type="ARBA" id="ARBA00022840"/>
    </source>
</evidence>
<dbReference type="Gene3D" id="3.30.230.10">
    <property type="match status" value="1"/>
</dbReference>
<evidence type="ECO:0000256" key="1">
    <source>
        <dbReference type="ARBA" id="ARBA00022723"/>
    </source>
</evidence>
<dbReference type="GO" id="GO:0140664">
    <property type="term" value="F:ATP-dependent DNA damage sensor activity"/>
    <property type="evidence" value="ECO:0007669"/>
    <property type="project" value="InterPro"/>
</dbReference>
<dbReference type="SUPFAM" id="SSF52540">
    <property type="entry name" value="P-loop containing nucleoside triphosphate hydrolases"/>
    <property type="match status" value="1"/>
</dbReference>
<dbReference type="GeneID" id="85023367"/>
<evidence type="ECO:0000256" key="11">
    <source>
        <dbReference type="HAMAP-Rule" id="MF_01498"/>
    </source>
</evidence>
<feature type="short sequence motif" description="RadA KNRFG motif" evidence="11">
    <location>
        <begin position="255"/>
        <end position="259"/>
    </location>
</feature>
<evidence type="ECO:0000256" key="6">
    <source>
        <dbReference type="ARBA" id="ARBA00022833"/>
    </source>
</evidence>
<dbReference type="KEGG" id="kre:GWK63_14440"/>
<evidence type="ECO:0000256" key="9">
    <source>
        <dbReference type="ARBA" id="ARBA00023125"/>
    </source>
</evidence>
<evidence type="ECO:0000256" key="10">
    <source>
        <dbReference type="ARBA" id="ARBA00023204"/>
    </source>
</evidence>
<dbReference type="GO" id="GO:0003684">
    <property type="term" value="F:damaged DNA binding"/>
    <property type="evidence" value="ECO:0007669"/>
    <property type="project" value="InterPro"/>
</dbReference>
<dbReference type="PANTHER" id="PTHR32472">
    <property type="entry name" value="DNA REPAIR PROTEIN RADA"/>
    <property type="match status" value="1"/>
</dbReference>
<dbReference type="InterPro" id="IPR041166">
    <property type="entry name" value="Rubredoxin_2"/>
</dbReference>
<dbReference type="PROSITE" id="PS50162">
    <property type="entry name" value="RECA_2"/>
    <property type="match status" value="1"/>
</dbReference>
<organism evidence="14 15">
    <name type="scientific">Komagataeibacter rhaeticus</name>
    <dbReference type="NCBI Taxonomy" id="215221"/>
    <lineage>
        <taxon>Bacteria</taxon>
        <taxon>Pseudomonadati</taxon>
        <taxon>Pseudomonadota</taxon>
        <taxon>Alphaproteobacteria</taxon>
        <taxon>Acetobacterales</taxon>
        <taxon>Acetobacteraceae</taxon>
        <taxon>Komagataeibacter</taxon>
    </lineage>
</organism>
<dbReference type="CDD" id="cd01121">
    <property type="entry name" value="RadA_SMS_N"/>
    <property type="match status" value="1"/>
</dbReference>
<proteinExistence type="inferred from homology"/>
<comment type="function">
    <text evidence="13">DNA-dependent ATPase involved in processing of recombination intermediates, plays a role in repairing DNA breaks. Stimulates the branch migration of RecA-mediated strand transfer reactions, allowing the 3' invading strand to extend heteroduplex DNA faster. Binds ssDNA in the presence of ADP but not other nucleotides, has ATPase activity that is stimulated by ssDNA and various branched DNA structures, but inhibited by SSB. Does not have RecA's homology-searching function.</text>
</comment>
<sequence length="468" mass="49292">MARRPANRFVCQSCGAVFPKWSGRCDACGAWNSIVEETVEPTAGGGTNARRRSGARINLVGLAGDTPPPPRIETRIGELDRVLGGGLVPASVVLVGGDPGIGKSTLLLQGACALARAGRKVMYISGEEAVDQIRLRARRLGLEAPTLELAAAINVADIVATLEAEKDLALVVIDSIQTMWMETVESAPGTVSQVRACAFELIRLAKQRGFSLILVGHVTKEGALAGPRVLEHMVDAVMYFEGDRGHQFRILRAAKNRFGATDEIGVFAMTDQGLEEVPNPSALFLAERRGHIAGSAVFAGMEGTRPVLLEVQALLSPKAGDGGARRAVVGWDTGRLNMLLAVLEARCGIKLNAMDVHLNIAGGLRVGEPAADMAVAAALVSAATGQPTSAGSVYFGEVGLSGEIRQVSQPDTRLKEAHKLGFEHAFLPRRIARGNRRPTAPDGLGIQEIGHLGDLVSLFTGAMEEAAG</sequence>
<dbReference type="Pfam" id="PF13481">
    <property type="entry name" value="AAA_25"/>
    <property type="match status" value="1"/>
</dbReference>
<keyword evidence="8 11" id="KW-0346">Stress response</keyword>
<accession>A0A181CE61</accession>
<keyword evidence="6 13" id="KW-0862">Zinc</keyword>
<dbReference type="NCBIfam" id="TIGR00416">
    <property type="entry name" value="sms"/>
    <property type="match status" value="1"/>
</dbReference>
<name>A0A181CE61_9PROT</name>
<dbReference type="Pfam" id="PF18073">
    <property type="entry name" value="Zn_ribbon_LapB"/>
    <property type="match status" value="1"/>
</dbReference>
<protein>
    <recommendedName>
        <fullName evidence="11 12">DNA repair protein RadA</fullName>
    </recommendedName>
</protein>
<dbReference type="GO" id="GO:0000725">
    <property type="term" value="P:recombinational repair"/>
    <property type="evidence" value="ECO:0007669"/>
    <property type="project" value="UniProtKB-UniRule"/>
</dbReference>
<feature type="binding site" evidence="11">
    <location>
        <begin position="97"/>
        <end position="104"/>
    </location>
    <ligand>
        <name>ATP</name>
        <dbReference type="ChEBI" id="CHEBI:30616"/>
    </ligand>
</feature>
<dbReference type="HAMAP" id="MF_01498">
    <property type="entry name" value="RadA_bact"/>
    <property type="match status" value="1"/>
</dbReference>
<evidence type="ECO:0000256" key="8">
    <source>
        <dbReference type="ARBA" id="ARBA00023016"/>
    </source>
</evidence>
<keyword evidence="2 11" id="KW-0547">Nucleotide-binding</keyword>
<evidence type="ECO:0000256" key="13">
    <source>
        <dbReference type="RuleBase" id="RU003555"/>
    </source>
</evidence>
<dbReference type="AlphaFoldDB" id="A0A181CE61"/>
<evidence type="ECO:0000256" key="5">
    <source>
        <dbReference type="ARBA" id="ARBA00022801"/>
    </source>
</evidence>
<dbReference type="Gene3D" id="3.40.50.300">
    <property type="entry name" value="P-loop containing nucleotide triphosphate hydrolases"/>
    <property type="match status" value="1"/>
</dbReference>
<comment type="function">
    <text evidence="11">Plays a role in repairing double-strand DNA breaks, probably involving stabilizing or processing branched DNA or blocked replication forks.</text>
</comment>
<keyword evidence="10 11" id="KW-0234">DNA repair</keyword>
<dbReference type="SUPFAM" id="SSF54211">
    <property type="entry name" value="Ribosomal protein S5 domain 2-like"/>
    <property type="match status" value="1"/>
</dbReference>
<dbReference type="InterPro" id="IPR020568">
    <property type="entry name" value="Ribosomal_Su5_D2-typ_SF"/>
</dbReference>
<dbReference type="InterPro" id="IPR020588">
    <property type="entry name" value="RecA_ATP-bd"/>
</dbReference>
<evidence type="ECO:0000256" key="2">
    <source>
        <dbReference type="ARBA" id="ARBA00022741"/>
    </source>
</evidence>
<keyword evidence="1 11" id="KW-0479">Metal-binding</keyword>
<evidence type="ECO:0000256" key="3">
    <source>
        <dbReference type="ARBA" id="ARBA00022763"/>
    </source>
</evidence>
<dbReference type="GO" id="GO:0005829">
    <property type="term" value="C:cytosol"/>
    <property type="evidence" value="ECO:0007669"/>
    <property type="project" value="TreeGrafter"/>
</dbReference>
<dbReference type="GO" id="GO:0004252">
    <property type="term" value="F:serine-type endopeptidase activity"/>
    <property type="evidence" value="ECO:0007669"/>
    <property type="project" value="InterPro"/>
</dbReference>
<dbReference type="InterPro" id="IPR004504">
    <property type="entry name" value="DNA_repair_RadA"/>
</dbReference>
<keyword evidence="7 11" id="KW-0067">ATP-binding</keyword>
<keyword evidence="3 11" id="KW-0227">DNA damage</keyword>
<dbReference type="SMART" id="SM00382">
    <property type="entry name" value="AAA"/>
    <property type="match status" value="1"/>
</dbReference>
<dbReference type="GO" id="GO:0008270">
    <property type="term" value="F:zinc ion binding"/>
    <property type="evidence" value="ECO:0007669"/>
    <property type="project" value="UniProtKB-KW"/>
</dbReference>
<dbReference type="InterPro" id="IPR014721">
    <property type="entry name" value="Ribsml_uS5_D2-typ_fold_subgr"/>
</dbReference>
<dbReference type="PANTHER" id="PTHR32472:SF10">
    <property type="entry name" value="DNA REPAIR PROTEIN RADA-LIKE PROTEIN"/>
    <property type="match status" value="1"/>
</dbReference>
<evidence type="ECO:0000256" key="12">
    <source>
        <dbReference type="NCBIfam" id="TIGR00416"/>
    </source>
</evidence>
<comment type="domain">
    <text evidence="11">The middle region has homology to RecA with ATPase motifs including the RadA KNRFG motif, while the C-terminus is homologous to Lon protease.</text>
</comment>
<dbReference type="Proteomes" id="UP000502533">
    <property type="component" value="Chromosome"/>
</dbReference>
<dbReference type="InterPro" id="IPR027417">
    <property type="entry name" value="P-loop_NTPase"/>
</dbReference>
<dbReference type="GO" id="GO:0005524">
    <property type="term" value="F:ATP binding"/>
    <property type="evidence" value="ECO:0007669"/>
    <property type="project" value="UniProtKB-UniRule"/>
</dbReference>
<keyword evidence="15" id="KW-1185">Reference proteome</keyword>
<evidence type="ECO:0000256" key="4">
    <source>
        <dbReference type="ARBA" id="ARBA00022771"/>
    </source>
</evidence>
<keyword evidence="4 13" id="KW-0863">Zinc-finger</keyword>
<gene>
    <name evidence="11 14" type="primary">radA</name>
    <name evidence="14" type="ORF">GWK63_14440</name>
</gene>
<keyword evidence="5" id="KW-0378">Hydrolase</keyword>
<reference evidence="14 15" key="1">
    <citation type="submission" date="2020-03" db="EMBL/GenBank/DDBJ databases">
        <title>Isolation of cellulose-producing strains, genome characterization and application of the synthesized cellulose films as an economical and sustainable material for piezoelectric sensor construction.</title>
        <authorList>
            <person name="Mangayil R.K."/>
        </authorList>
    </citation>
    <scope>NUCLEOTIDE SEQUENCE [LARGE SCALE GENOMIC DNA]</scope>
    <source>
        <strain evidence="14 15">ENS 9a1a</strain>
    </source>
</reference>
<feature type="region of interest" description="Lon-protease-like" evidence="11">
    <location>
        <begin position="355"/>
        <end position="468"/>
    </location>
</feature>
<keyword evidence="9 11" id="KW-0238">DNA-binding</keyword>
<dbReference type="GO" id="GO:0004176">
    <property type="term" value="F:ATP-dependent peptidase activity"/>
    <property type="evidence" value="ECO:0007669"/>
    <property type="project" value="InterPro"/>
</dbReference>
<comment type="similarity">
    <text evidence="11 13">Belongs to the RecA family. RadA subfamily.</text>
</comment>
<evidence type="ECO:0000313" key="14">
    <source>
        <dbReference type="EMBL" id="QIP36508.1"/>
    </source>
</evidence>
<dbReference type="EMBL" id="CP050139">
    <property type="protein sequence ID" value="QIP36508.1"/>
    <property type="molecule type" value="Genomic_DNA"/>
</dbReference>
<dbReference type="FunFam" id="3.40.50.300:FF:000050">
    <property type="entry name" value="DNA repair protein RadA"/>
    <property type="match status" value="1"/>
</dbReference>
<dbReference type="GO" id="GO:0006508">
    <property type="term" value="P:proteolysis"/>
    <property type="evidence" value="ECO:0007669"/>
    <property type="project" value="InterPro"/>
</dbReference>
<dbReference type="RefSeq" id="WP_039998545.1">
    <property type="nucleotide sequence ID" value="NZ_CALMTF010000006.1"/>
</dbReference>